<sequence length="570" mass="61434">MRASLIALCTAIYTGSTFAAPADFAHKKYDYVIVGGGTAGFVVAEYLSRNPTVSVLLLEAGGDGTSSAEINTPGFALSIPGQYFWNYTSEAEPGRGFKAFPRPQGHVLGGSSAVNYMQYCRASASQFDQWANETGVRALAWKNIVRDFIDTSTYDPTSNGAPPGDRRFYGNGPVQVSEYKQSNAFDTPFQTALREQFNLTEVDFSSGVGVGATFGDFAVRTSNSTRDYSLEAFGWQLARRSNVRIEHGAWATRVVFDGARARGVEIVQNQQRYNVSAKEIILSAGAIGSPKLLMLSGVGPKKHLQSLGISLVADHPFVGSHLYDHHGGSVVVQVPNNVATDFQFQYNATFAAEAKTEYQQEQDGYLSSSIAGTFAVARKPASINHGNYSPNQQNQAGQLMFQTGTASFVPGTPNVSAVTLLAALTQSQSYGSVRLNSSDYRDYPVVNSNFFGSAQDKAAIIYAYKAIRNLTSSASMKSVVVKELFPGPSVPDDDESIYKVIQSSPIAYYHPMGTTGLGRVLDQHFRVKGLQGIRVVDAGAFPAGTSCHPHATVYGFARAAARVIERQDCS</sequence>
<dbReference type="PANTHER" id="PTHR11552:SF111">
    <property type="entry name" value="GLUCOSE-METHANOL-CHOLINE OXIDOREDUCTASE N-TERMINAL DOMAIN-CONTAINING PROTEIN"/>
    <property type="match status" value="1"/>
</dbReference>
<comment type="caution">
    <text evidence="4">The sequence shown here is derived from an EMBL/GenBank/DDBJ whole genome shotgun (WGS) entry which is preliminary data.</text>
</comment>
<dbReference type="PIRSF" id="PIRSF000137">
    <property type="entry name" value="Alcohol_oxidase"/>
    <property type="match status" value="1"/>
</dbReference>
<gene>
    <name evidence="4" type="ORF">PRZ48_013476</name>
</gene>
<dbReference type="Gene3D" id="3.30.560.10">
    <property type="entry name" value="Glucose Oxidase, domain 3"/>
    <property type="match status" value="1"/>
</dbReference>
<accession>A0ABR0E1G4</accession>
<reference evidence="4 5" key="1">
    <citation type="journal article" date="2023" name="G3 (Bethesda)">
        <title>A chromosome-level genome assembly of Zasmidium syzygii isolated from banana leaves.</title>
        <authorList>
            <person name="van Westerhoven A.C."/>
            <person name="Mehrabi R."/>
            <person name="Talebi R."/>
            <person name="Steentjes M.B.F."/>
            <person name="Corcolon B."/>
            <person name="Chong P.A."/>
            <person name="Kema G.H.J."/>
            <person name="Seidl M.F."/>
        </authorList>
    </citation>
    <scope>NUCLEOTIDE SEQUENCE [LARGE SCALE GENOMIC DNA]</scope>
    <source>
        <strain evidence="4 5">P124</strain>
    </source>
</reference>
<evidence type="ECO:0000256" key="1">
    <source>
        <dbReference type="ARBA" id="ARBA00010790"/>
    </source>
</evidence>
<name>A0ABR0E1G4_ZASCE</name>
<dbReference type="InterPro" id="IPR012132">
    <property type="entry name" value="GMC_OxRdtase"/>
</dbReference>
<dbReference type="Gene3D" id="3.50.50.60">
    <property type="entry name" value="FAD/NAD(P)-binding domain"/>
    <property type="match status" value="1"/>
</dbReference>
<evidence type="ECO:0000313" key="4">
    <source>
        <dbReference type="EMBL" id="KAK4495149.1"/>
    </source>
</evidence>
<dbReference type="SUPFAM" id="SSF51905">
    <property type="entry name" value="FAD/NAD(P)-binding domain"/>
    <property type="match status" value="1"/>
</dbReference>
<feature type="signal peptide" evidence="2">
    <location>
        <begin position="1"/>
        <end position="19"/>
    </location>
</feature>
<dbReference type="Proteomes" id="UP001305779">
    <property type="component" value="Unassembled WGS sequence"/>
</dbReference>
<dbReference type="PANTHER" id="PTHR11552">
    <property type="entry name" value="GLUCOSE-METHANOL-CHOLINE GMC OXIDOREDUCTASE"/>
    <property type="match status" value="1"/>
</dbReference>
<dbReference type="InterPro" id="IPR007867">
    <property type="entry name" value="GMC_OxRtase_C"/>
</dbReference>
<evidence type="ECO:0000313" key="5">
    <source>
        <dbReference type="Proteomes" id="UP001305779"/>
    </source>
</evidence>
<protein>
    <recommendedName>
        <fullName evidence="3">Glucose-methanol-choline oxidoreductase N-terminal domain-containing protein</fullName>
    </recommendedName>
</protein>
<proteinExistence type="inferred from homology"/>
<dbReference type="InterPro" id="IPR000172">
    <property type="entry name" value="GMC_OxRdtase_N"/>
</dbReference>
<evidence type="ECO:0000259" key="3">
    <source>
        <dbReference type="PROSITE" id="PS00624"/>
    </source>
</evidence>
<dbReference type="PROSITE" id="PS00624">
    <property type="entry name" value="GMC_OXRED_2"/>
    <property type="match status" value="1"/>
</dbReference>
<comment type="similarity">
    <text evidence="1">Belongs to the GMC oxidoreductase family.</text>
</comment>
<dbReference type="SUPFAM" id="SSF54373">
    <property type="entry name" value="FAD-linked reductases, C-terminal domain"/>
    <property type="match status" value="1"/>
</dbReference>
<dbReference type="InterPro" id="IPR036188">
    <property type="entry name" value="FAD/NAD-bd_sf"/>
</dbReference>
<dbReference type="Pfam" id="PF05199">
    <property type="entry name" value="GMC_oxred_C"/>
    <property type="match status" value="1"/>
</dbReference>
<feature type="chain" id="PRO_5047246198" description="Glucose-methanol-choline oxidoreductase N-terminal domain-containing protein" evidence="2">
    <location>
        <begin position="20"/>
        <end position="570"/>
    </location>
</feature>
<dbReference type="EMBL" id="JAXOVC010000012">
    <property type="protein sequence ID" value="KAK4495149.1"/>
    <property type="molecule type" value="Genomic_DNA"/>
</dbReference>
<feature type="domain" description="Glucose-methanol-choline oxidoreductase N-terminal" evidence="3">
    <location>
        <begin position="285"/>
        <end position="299"/>
    </location>
</feature>
<evidence type="ECO:0000256" key="2">
    <source>
        <dbReference type="SAM" id="SignalP"/>
    </source>
</evidence>
<organism evidence="4 5">
    <name type="scientific">Zasmidium cellare</name>
    <name type="common">Wine cellar mold</name>
    <name type="synonym">Racodium cellare</name>
    <dbReference type="NCBI Taxonomy" id="395010"/>
    <lineage>
        <taxon>Eukaryota</taxon>
        <taxon>Fungi</taxon>
        <taxon>Dikarya</taxon>
        <taxon>Ascomycota</taxon>
        <taxon>Pezizomycotina</taxon>
        <taxon>Dothideomycetes</taxon>
        <taxon>Dothideomycetidae</taxon>
        <taxon>Mycosphaerellales</taxon>
        <taxon>Mycosphaerellaceae</taxon>
        <taxon>Zasmidium</taxon>
    </lineage>
</organism>
<keyword evidence="2" id="KW-0732">Signal</keyword>
<dbReference type="Pfam" id="PF00732">
    <property type="entry name" value="GMC_oxred_N"/>
    <property type="match status" value="1"/>
</dbReference>
<keyword evidence="5" id="KW-1185">Reference proteome</keyword>